<name>A0A7I8L6L7_SPIIN</name>
<sequence>MRLKDHSVPLQYQSVMRVNAPIGEGVNFRVDHHIVQMLSNFHRMSHEEPYKHLVFQKVIKMRLFPFTLKDKAKEWFRAREQDLNSWGEMETTFLKKFYSVGRTNAVRKAIRDFNQGP</sequence>
<evidence type="ECO:0000313" key="3">
    <source>
        <dbReference type="Proteomes" id="UP000663760"/>
    </source>
</evidence>
<reference evidence="2" key="1">
    <citation type="submission" date="2020-02" db="EMBL/GenBank/DDBJ databases">
        <authorList>
            <person name="Scholz U."/>
            <person name="Mascher M."/>
            <person name="Fiebig A."/>
        </authorList>
    </citation>
    <scope>NUCLEOTIDE SEQUENCE</scope>
</reference>
<dbReference type="Proteomes" id="UP000663760">
    <property type="component" value="Chromosome 11"/>
</dbReference>
<dbReference type="Pfam" id="PF03732">
    <property type="entry name" value="Retrotrans_gag"/>
    <property type="match status" value="1"/>
</dbReference>
<accession>A0A7I8L6L7</accession>
<gene>
    <name evidence="2" type="ORF">SI8410_11016218</name>
</gene>
<dbReference type="EMBL" id="LR746274">
    <property type="protein sequence ID" value="CAA7405540.1"/>
    <property type="molecule type" value="Genomic_DNA"/>
</dbReference>
<keyword evidence="3" id="KW-1185">Reference proteome</keyword>
<evidence type="ECO:0000259" key="1">
    <source>
        <dbReference type="Pfam" id="PF03732"/>
    </source>
</evidence>
<proteinExistence type="predicted"/>
<feature type="domain" description="Retrotransposon gag" evidence="1">
    <location>
        <begin position="62"/>
        <end position="116"/>
    </location>
</feature>
<protein>
    <recommendedName>
        <fullName evidence="1">Retrotransposon gag domain-containing protein</fullName>
    </recommendedName>
</protein>
<dbReference type="InterPro" id="IPR005162">
    <property type="entry name" value="Retrotrans_gag_dom"/>
</dbReference>
<dbReference type="OrthoDB" id="694103at2759"/>
<organism evidence="2 3">
    <name type="scientific">Spirodela intermedia</name>
    <name type="common">Intermediate duckweed</name>
    <dbReference type="NCBI Taxonomy" id="51605"/>
    <lineage>
        <taxon>Eukaryota</taxon>
        <taxon>Viridiplantae</taxon>
        <taxon>Streptophyta</taxon>
        <taxon>Embryophyta</taxon>
        <taxon>Tracheophyta</taxon>
        <taxon>Spermatophyta</taxon>
        <taxon>Magnoliopsida</taxon>
        <taxon>Liliopsida</taxon>
        <taxon>Araceae</taxon>
        <taxon>Lemnoideae</taxon>
        <taxon>Spirodela</taxon>
    </lineage>
</organism>
<dbReference type="AlphaFoldDB" id="A0A7I8L6L7"/>
<evidence type="ECO:0000313" key="2">
    <source>
        <dbReference type="EMBL" id="CAA7405540.1"/>
    </source>
</evidence>